<protein>
    <recommendedName>
        <fullName evidence="1">B12-binding domain-containing protein</fullName>
    </recommendedName>
</protein>
<dbReference type="Gene3D" id="3.40.50.280">
    <property type="entry name" value="Cobalamin-binding domain"/>
    <property type="match status" value="1"/>
</dbReference>
<dbReference type="GO" id="GO:0046872">
    <property type="term" value="F:metal ion binding"/>
    <property type="evidence" value="ECO:0007669"/>
    <property type="project" value="InterPro"/>
</dbReference>
<dbReference type="InterPro" id="IPR003759">
    <property type="entry name" value="Cbl-bd_cap"/>
</dbReference>
<dbReference type="InterPro" id="IPR036594">
    <property type="entry name" value="Meth_synthase_dom"/>
</dbReference>
<sequence length="262" mass="28518">DEDVRLLLYLREQVEAGRSIGELASEGREALLRRMTTAAEPDTRPVPDVVGELLQTVHQLDKRQLDVRLAELVACTPFLTLTTTVLTPLMHRLGDAWARDETSIASVQLMTELIRARLLAMLQTTTPSQSAPVLLCACPAGEFHELGLLTLAYTMQQAGWHAYYLGANLPVSALREGCERVQPALVALSLTYGPDPVGYMETLHQIDAGIAAVYPTCIGGQVVERSSHLETISHVQICRTMAEAQQCGWRSQTSGSLVVGVG</sequence>
<gene>
    <name evidence="2" type="ORF">ETSY2_51380</name>
</gene>
<dbReference type="HOGENOM" id="CLU_1059576_0_0_7"/>
<feature type="domain" description="B12-binding" evidence="1">
    <location>
        <begin position="131"/>
        <end position="262"/>
    </location>
</feature>
<dbReference type="InterPro" id="IPR036724">
    <property type="entry name" value="Cobalamin-bd_sf"/>
</dbReference>
<comment type="caution">
    <text evidence="2">The sequence shown here is derived from an EMBL/GenBank/DDBJ whole genome shotgun (WGS) entry which is preliminary data.</text>
</comment>
<name>W4L7Y6_9BACT</name>
<accession>W4L7Y6</accession>
<dbReference type="SUPFAM" id="SSF52242">
    <property type="entry name" value="Cobalamin (vitamin B12)-binding domain"/>
    <property type="match status" value="1"/>
</dbReference>
<dbReference type="InterPro" id="IPR006158">
    <property type="entry name" value="Cobalamin-bd"/>
</dbReference>
<feature type="non-terminal residue" evidence="2">
    <location>
        <position position="1"/>
    </location>
</feature>
<evidence type="ECO:0000313" key="2">
    <source>
        <dbReference type="EMBL" id="ETW93461.1"/>
    </source>
</evidence>
<dbReference type="PROSITE" id="PS51332">
    <property type="entry name" value="B12_BINDING"/>
    <property type="match status" value="1"/>
</dbReference>
<dbReference type="Proteomes" id="UP000019140">
    <property type="component" value="Unassembled WGS sequence"/>
</dbReference>
<reference evidence="2 3" key="1">
    <citation type="journal article" date="2014" name="Nature">
        <title>An environmental bacterial taxon with a large and distinct metabolic repertoire.</title>
        <authorList>
            <person name="Wilson M.C."/>
            <person name="Mori T."/>
            <person name="Ruckert C."/>
            <person name="Uria A.R."/>
            <person name="Helf M.J."/>
            <person name="Takada K."/>
            <person name="Gernert C."/>
            <person name="Steffens U.A."/>
            <person name="Heycke N."/>
            <person name="Schmitt S."/>
            <person name="Rinke C."/>
            <person name="Helfrich E.J."/>
            <person name="Brachmann A.O."/>
            <person name="Gurgui C."/>
            <person name="Wakimoto T."/>
            <person name="Kracht M."/>
            <person name="Crusemann M."/>
            <person name="Hentschel U."/>
            <person name="Abe I."/>
            <person name="Matsunaga S."/>
            <person name="Kalinowski J."/>
            <person name="Takeyama H."/>
            <person name="Piel J."/>
        </authorList>
    </citation>
    <scope>NUCLEOTIDE SEQUENCE [LARGE SCALE GENOMIC DNA]</scope>
    <source>
        <strain evidence="3">TSY2</strain>
    </source>
</reference>
<evidence type="ECO:0000313" key="3">
    <source>
        <dbReference type="Proteomes" id="UP000019140"/>
    </source>
</evidence>
<dbReference type="EMBL" id="AZHX01002643">
    <property type="protein sequence ID" value="ETW93461.1"/>
    <property type="molecule type" value="Genomic_DNA"/>
</dbReference>
<dbReference type="AlphaFoldDB" id="W4L7Y6"/>
<organism evidence="2 3">
    <name type="scientific">Candidatus Entotheonella gemina</name>
    <dbReference type="NCBI Taxonomy" id="1429439"/>
    <lineage>
        <taxon>Bacteria</taxon>
        <taxon>Pseudomonadati</taxon>
        <taxon>Nitrospinota/Tectimicrobiota group</taxon>
        <taxon>Candidatus Tectimicrobiota</taxon>
        <taxon>Candidatus Entotheonellia</taxon>
        <taxon>Candidatus Entotheonellales</taxon>
        <taxon>Candidatus Entotheonellaceae</taxon>
        <taxon>Candidatus Entotheonella</taxon>
    </lineage>
</organism>
<keyword evidence="3" id="KW-1185">Reference proteome</keyword>
<dbReference type="Gene3D" id="1.10.1240.10">
    <property type="entry name" value="Methionine synthase domain"/>
    <property type="match status" value="1"/>
</dbReference>
<evidence type="ECO:0000259" key="1">
    <source>
        <dbReference type="PROSITE" id="PS51332"/>
    </source>
</evidence>
<dbReference type="Pfam" id="PF02607">
    <property type="entry name" value="B12-binding_2"/>
    <property type="match status" value="1"/>
</dbReference>
<dbReference type="Pfam" id="PF02310">
    <property type="entry name" value="B12-binding"/>
    <property type="match status" value="1"/>
</dbReference>
<dbReference type="GO" id="GO:0031419">
    <property type="term" value="F:cobalamin binding"/>
    <property type="evidence" value="ECO:0007669"/>
    <property type="project" value="InterPro"/>
</dbReference>
<proteinExistence type="predicted"/>
<dbReference type="CDD" id="cd02065">
    <property type="entry name" value="B12-binding_like"/>
    <property type="match status" value="1"/>
</dbReference>